<sequence length="104" mass="11461">MQVAVGWARISDSHNNYDPSISVIRLSPPSPIYTLALLARSYHETPRECAICQTRHIPSIPGNAKGSGRPGRRSLTHASSSASRNKNRFWHRGLSARSRGVLTI</sequence>
<proteinExistence type="predicted"/>
<evidence type="ECO:0000313" key="2">
    <source>
        <dbReference type="EMBL" id="GFO33474.1"/>
    </source>
</evidence>
<dbReference type="EMBL" id="BLXT01006771">
    <property type="protein sequence ID" value="GFO33474.1"/>
    <property type="molecule type" value="Genomic_DNA"/>
</dbReference>
<name>A0AAV4CNN4_9GAST</name>
<feature type="region of interest" description="Disordered" evidence="1">
    <location>
        <begin position="58"/>
        <end position="91"/>
    </location>
</feature>
<evidence type="ECO:0000256" key="1">
    <source>
        <dbReference type="SAM" id="MobiDB-lite"/>
    </source>
</evidence>
<dbReference type="Proteomes" id="UP000735302">
    <property type="component" value="Unassembled WGS sequence"/>
</dbReference>
<keyword evidence="3" id="KW-1185">Reference proteome</keyword>
<dbReference type="AlphaFoldDB" id="A0AAV4CNN4"/>
<evidence type="ECO:0000313" key="3">
    <source>
        <dbReference type="Proteomes" id="UP000735302"/>
    </source>
</evidence>
<reference evidence="2 3" key="1">
    <citation type="journal article" date="2021" name="Elife">
        <title>Chloroplast acquisition without the gene transfer in kleptoplastic sea slugs, Plakobranchus ocellatus.</title>
        <authorList>
            <person name="Maeda T."/>
            <person name="Takahashi S."/>
            <person name="Yoshida T."/>
            <person name="Shimamura S."/>
            <person name="Takaki Y."/>
            <person name="Nagai Y."/>
            <person name="Toyoda A."/>
            <person name="Suzuki Y."/>
            <person name="Arimoto A."/>
            <person name="Ishii H."/>
            <person name="Satoh N."/>
            <person name="Nishiyama T."/>
            <person name="Hasebe M."/>
            <person name="Maruyama T."/>
            <person name="Minagawa J."/>
            <person name="Obokata J."/>
            <person name="Shigenobu S."/>
        </authorList>
    </citation>
    <scope>NUCLEOTIDE SEQUENCE [LARGE SCALE GENOMIC DNA]</scope>
</reference>
<organism evidence="2 3">
    <name type="scientific">Plakobranchus ocellatus</name>
    <dbReference type="NCBI Taxonomy" id="259542"/>
    <lineage>
        <taxon>Eukaryota</taxon>
        <taxon>Metazoa</taxon>
        <taxon>Spiralia</taxon>
        <taxon>Lophotrochozoa</taxon>
        <taxon>Mollusca</taxon>
        <taxon>Gastropoda</taxon>
        <taxon>Heterobranchia</taxon>
        <taxon>Euthyneura</taxon>
        <taxon>Panpulmonata</taxon>
        <taxon>Sacoglossa</taxon>
        <taxon>Placobranchoidea</taxon>
        <taxon>Plakobranchidae</taxon>
        <taxon>Plakobranchus</taxon>
    </lineage>
</organism>
<protein>
    <submittedName>
        <fullName evidence="2">Uncharacterized protein</fullName>
    </submittedName>
</protein>
<comment type="caution">
    <text evidence="2">The sequence shown here is derived from an EMBL/GenBank/DDBJ whole genome shotgun (WGS) entry which is preliminary data.</text>
</comment>
<accession>A0AAV4CNN4</accession>
<gene>
    <name evidence="2" type="ORF">PoB_005997900</name>
</gene>